<proteinExistence type="predicted"/>
<evidence type="ECO:0000313" key="2">
    <source>
        <dbReference type="Proteomes" id="UP000325902"/>
    </source>
</evidence>
<evidence type="ECO:0000313" key="1">
    <source>
        <dbReference type="EMBL" id="KAB2581209.1"/>
    </source>
</evidence>
<dbReference type="AlphaFoldDB" id="A0A5N5DT41"/>
<reference evidence="1 2" key="1">
    <citation type="journal article" date="2019" name="Sci. Rep.">
        <title>A multi-omics analysis of the grapevine pathogen Lasiodiplodia theobromae reveals that temperature affects the expression of virulence- and pathogenicity-related genes.</title>
        <authorList>
            <person name="Felix C."/>
            <person name="Meneses R."/>
            <person name="Goncalves M.F.M."/>
            <person name="Tilleman L."/>
            <person name="Duarte A.S."/>
            <person name="Jorrin-Novo J.V."/>
            <person name="Van de Peer Y."/>
            <person name="Deforce D."/>
            <person name="Van Nieuwerburgh F."/>
            <person name="Esteves A.C."/>
            <person name="Alves A."/>
        </authorList>
    </citation>
    <scope>NUCLEOTIDE SEQUENCE [LARGE SCALE GENOMIC DNA]</scope>
    <source>
        <strain evidence="1 2">LA-SOL3</strain>
    </source>
</reference>
<dbReference type="EMBL" id="VCHE01000001">
    <property type="protein sequence ID" value="KAB2581209.1"/>
    <property type="molecule type" value="Genomic_DNA"/>
</dbReference>
<organism evidence="1 2">
    <name type="scientific">Lasiodiplodia theobromae</name>
    <dbReference type="NCBI Taxonomy" id="45133"/>
    <lineage>
        <taxon>Eukaryota</taxon>
        <taxon>Fungi</taxon>
        <taxon>Dikarya</taxon>
        <taxon>Ascomycota</taxon>
        <taxon>Pezizomycotina</taxon>
        <taxon>Dothideomycetes</taxon>
        <taxon>Dothideomycetes incertae sedis</taxon>
        <taxon>Botryosphaeriales</taxon>
        <taxon>Botryosphaeriaceae</taxon>
        <taxon>Lasiodiplodia</taxon>
    </lineage>
</organism>
<comment type="caution">
    <text evidence="1">The sequence shown here is derived from an EMBL/GenBank/DDBJ whole genome shotgun (WGS) entry which is preliminary data.</text>
</comment>
<gene>
    <name evidence="1" type="ORF">DBV05_g102</name>
</gene>
<protein>
    <submittedName>
        <fullName evidence="1">Uncharacterized protein</fullName>
    </submittedName>
</protein>
<sequence>MSEGNIDDEARRIISRQIEKLERHYPDHGTGDLELAHEMYQGVIYLDVFFRATARHGHKTIAVAHGGSRDEVFYALVPRLYMREVRFKIEEHGKDRDFRMWKRRIGFVSRPSPLRQGWTA</sequence>
<dbReference type="Proteomes" id="UP000325902">
    <property type="component" value="Unassembled WGS sequence"/>
</dbReference>
<keyword evidence="2" id="KW-1185">Reference proteome</keyword>
<name>A0A5N5DT41_9PEZI</name>
<accession>A0A5N5DT41</accession>